<protein>
    <submittedName>
        <fullName evidence="2">Uncharacterized protein</fullName>
    </submittedName>
</protein>
<name>A0A438CNC0_VITVI</name>
<dbReference type="Proteomes" id="UP000288805">
    <property type="component" value="Unassembled WGS sequence"/>
</dbReference>
<organism evidence="2 3">
    <name type="scientific">Vitis vinifera</name>
    <name type="common">Grape</name>
    <dbReference type="NCBI Taxonomy" id="29760"/>
    <lineage>
        <taxon>Eukaryota</taxon>
        <taxon>Viridiplantae</taxon>
        <taxon>Streptophyta</taxon>
        <taxon>Embryophyta</taxon>
        <taxon>Tracheophyta</taxon>
        <taxon>Spermatophyta</taxon>
        <taxon>Magnoliopsida</taxon>
        <taxon>eudicotyledons</taxon>
        <taxon>Gunneridae</taxon>
        <taxon>Pentapetalae</taxon>
        <taxon>rosids</taxon>
        <taxon>Vitales</taxon>
        <taxon>Vitaceae</taxon>
        <taxon>Viteae</taxon>
        <taxon>Vitis</taxon>
    </lineage>
</organism>
<sequence length="83" mass="8918">MTATLQKGPNPFAGILGPNPTQRSNNSLNPFSLPVRRITNQEAQEEEALGDNQQGTKGINTLPEISFHAITGGEHPQTLRVLG</sequence>
<dbReference type="EMBL" id="QGNW01002166">
    <property type="protein sequence ID" value="RVW24701.1"/>
    <property type="molecule type" value="Genomic_DNA"/>
</dbReference>
<gene>
    <name evidence="2" type="ORF">CK203_082177</name>
</gene>
<feature type="compositionally biased region" description="Polar residues" evidence="1">
    <location>
        <begin position="19"/>
        <end position="30"/>
    </location>
</feature>
<comment type="caution">
    <text evidence="2">The sequence shown here is derived from an EMBL/GenBank/DDBJ whole genome shotgun (WGS) entry which is preliminary data.</text>
</comment>
<evidence type="ECO:0000313" key="3">
    <source>
        <dbReference type="Proteomes" id="UP000288805"/>
    </source>
</evidence>
<evidence type="ECO:0000256" key="1">
    <source>
        <dbReference type="SAM" id="MobiDB-lite"/>
    </source>
</evidence>
<accession>A0A438CNC0</accession>
<evidence type="ECO:0000313" key="2">
    <source>
        <dbReference type="EMBL" id="RVW24701.1"/>
    </source>
</evidence>
<feature type="region of interest" description="Disordered" evidence="1">
    <location>
        <begin position="1"/>
        <end position="31"/>
    </location>
</feature>
<dbReference type="AlphaFoldDB" id="A0A438CNC0"/>
<proteinExistence type="predicted"/>
<reference evidence="2 3" key="1">
    <citation type="journal article" date="2018" name="PLoS Genet.">
        <title>Population sequencing reveals clonal diversity and ancestral inbreeding in the grapevine cultivar Chardonnay.</title>
        <authorList>
            <person name="Roach M.J."/>
            <person name="Johnson D.L."/>
            <person name="Bohlmann J."/>
            <person name="van Vuuren H.J."/>
            <person name="Jones S.J."/>
            <person name="Pretorius I.S."/>
            <person name="Schmidt S.A."/>
            <person name="Borneman A.R."/>
        </authorList>
    </citation>
    <scope>NUCLEOTIDE SEQUENCE [LARGE SCALE GENOMIC DNA]</scope>
    <source>
        <strain evidence="3">cv. Chardonnay</strain>
        <tissue evidence="2">Leaf</tissue>
    </source>
</reference>